<proteinExistence type="predicted"/>
<comment type="caution">
    <text evidence="1">The sequence shown here is derived from an EMBL/GenBank/DDBJ whole genome shotgun (WGS) entry which is preliminary data.</text>
</comment>
<evidence type="ECO:0000313" key="1">
    <source>
        <dbReference type="EMBL" id="KAJ3520923.1"/>
    </source>
</evidence>
<accession>A0ACC1RM53</accession>
<reference evidence="1" key="1">
    <citation type="submission" date="2022-07" db="EMBL/GenBank/DDBJ databases">
        <title>Genome Sequence of Phlebia brevispora.</title>
        <authorList>
            <person name="Buettner E."/>
        </authorList>
    </citation>
    <scope>NUCLEOTIDE SEQUENCE</scope>
    <source>
        <strain evidence="1">MPL23</strain>
    </source>
</reference>
<gene>
    <name evidence="1" type="ORF">NM688_g9090</name>
</gene>
<keyword evidence="2" id="KW-1185">Reference proteome</keyword>
<dbReference type="Proteomes" id="UP001148662">
    <property type="component" value="Unassembled WGS sequence"/>
</dbReference>
<organism evidence="1 2">
    <name type="scientific">Phlebia brevispora</name>
    <dbReference type="NCBI Taxonomy" id="194682"/>
    <lineage>
        <taxon>Eukaryota</taxon>
        <taxon>Fungi</taxon>
        <taxon>Dikarya</taxon>
        <taxon>Basidiomycota</taxon>
        <taxon>Agaricomycotina</taxon>
        <taxon>Agaricomycetes</taxon>
        <taxon>Polyporales</taxon>
        <taxon>Meruliaceae</taxon>
        <taxon>Phlebia</taxon>
    </lineage>
</organism>
<dbReference type="EMBL" id="JANHOG010002688">
    <property type="protein sequence ID" value="KAJ3520923.1"/>
    <property type="molecule type" value="Genomic_DNA"/>
</dbReference>
<protein>
    <submittedName>
        <fullName evidence="1">Uncharacterized protein</fullName>
    </submittedName>
</protein>
<evidence type="ECO:0000313" key="2">
    <source>
        <dbReference type="Proteomes" id="UP001148662"/>
    </source>
</evidence>
<sequence length="862" mass="98663">MEQSADTPIDTPSIIKPSKRLVGWRDPLTSIGQKLVDTAAAWFSPFLNATTFRILHWKHTGANTKSNAEIDRLVREVLDTDDYDKAHLKGFSTAREERCLDEAILSDESLRATGWSKIQCDIPLPKERVSHDSEEAAPKVFVENVWTRDLDELAREVAKNPSTQYLEFVGHEKHFKDPLTGEEVRILSELYNCDAFLQEQAKIRATRNPADEPEVEYAVLPIRLYLDVTCLAKFGVASLWPVYATIGGLSQYDSGKKNTFTAHHIAYMPSLPDTVQDEYKKIYGVSPSENVIRFCKAELLQQVWLHLLSAKFMESYEHGFLVECGDGITRRLFLQIFTYSADYPERVSLACIRYLASHPCPCCYVEKDHVSEMGGSAFSIHLSPLNFNFYAMFACDFMHKFELGVWKAVFIHLLRILYALGGDRIAKLNERFRMVPTFGRGTIRRFGPNISGLKQLAARNYEDILQCIIPCIDGLLEPPLEGVVMDMLWYLLLWHTLAKLRLHTSQMTNILEAVMTHLGKSVRRFARACNDIPTKELPNESAARGRRETRRAAAEGEAHSPPRRSKIKRFNLTTFKWHDLGHYVKDILSFGPTIVYSTQEGESEHKHVKTLYTLTNKTNPEGQIAAQEQRQKALVKIKERDELVERAREEATNGTAPEQPKQRGRPRKSPYFGFHPTDKEHLPDAPQDVHHQIADSQMYHEDIIKLASQNRHDPALENFIPDLRDHVLARVKGLDFNGEEYTFTDEERMQIHFVNNRIYQHKLMRVNYTTYDMRRDQDTINIETRPNIMVLNPGEDDVPKDKQHPYWYGCVCGIFHANVIYTGPDAKTSEPQRVEFFVDSLAWTSGGQEDGERVQNTSASAG</sequence>
<name>A0ACC1RM53_9APHY</name>